<dbReference type="AlphaFoldDB" id="A0A9N9AEB9"/>
<dbReference type="InterPro" id="IPR039903">
    <property type="entry name" value="Zswim2"/>
</dbReference>
<dbReference type="EMBL" id="CAJVPK010000592">
    <property type="protein sequence ID" value="CAG8529894.1"/>
    <property type="molecule type" value="Genomic_DNA"/>
</dbReference>
<dbReference type="PANTHER" id="PTHR21540:SF0">
    <property type="entry name" value="PHD FAMILY PROTEIN"/>
    <property type="match status" value="1"/>
</dbReference>
<keyword evidence="3" id="KW-1185">Reference proteome</keyword>
<evidence type="ECO:0000256" key="1">
    <source>
        <dbReference type="SAM" id="MobiDB-lite"/>
    </source>
</evidence>
<name>A0A9N9AEB9_9GLOM</name>
<organism evidence="2 3">
    <name type="scientific">Diversispora eburnea</name>
    <dbReference type="NCBI Taxonomy" id="1213867"/>
    <lineage>
        <taxon>Eukaryota</taxon>
        <taxon>Fungi</taxon>
        <taxon>Fungi incertae sedis</taxon>
        <taxon>Mucoromycota</taxon>
        <taxon>Glomeromycotina</taxon>
        <taxon>Glomeromycetes</taxon>
        <taxon>Diversisporales</taxon>
        <taxon>Diversisporaceae</taxon>
        <taxon>Diversispora</taxon>
    </lineage>
</organism>
<feature type="region of interest" description="Disordered" evidence="1">
    <location>
        <begin position="1"/>
        <end position="50"/>
    </location>
</feature>
<protein>
    <submittedName>
        <fullName evidence="2">11161_t:CDS:1</fullName>
    </submittedName>
</protein>
<dbReference type="Proteomes" id="UP000789706">
    <property type="component" value="Unassembled WGS sequence"/>
</dbReference>
<reference evidence="2" key="1">
    <citation type="submission" date="2021-06" db="EMBL/GenBank/DDBJ databases">
        <authorList>
            <person name="Kallberg Y."/>
            <person name="Tangrot J."/>
            <person name="Rosling A."/>
        </authorList>
    </citation>
    <scope>NUCLEOTIDE SEQUENCE</scope>
    <source>
        <strain evidence="2">AZ414A</strain>
    </source>
</reference>
<accession>A0A9N9AEB9</accession>
<evidence type="ECO:0000313" key="3">
    <source>
        <dbReference type="Proteomes" id="UP000789706"/>
    </source>
</evidence>
<feature type="compositionally biased region" description="Basic and acidic residues" evidence="1">
    <location>
        <begin position="35"/>
        <end position="50"/>
    </location>
</feature>
<dbReference type="GO" id="GO:0061630">
    <property type="term" value="F:ubiquitin protein ligase activity"/>
    <property type="evidence" value="ECO:0007669"/>
    <property type="project" value="InterPro"/>
</dbReference>
<dbReference type="OrthoDB" id="2122982at2759"/>
<gene>
    <name evidence="2" type="ORF">DEBURN_LOCUS6087</name>
</gene>
<comment type="caution">
    <text evidence="2">The sequence shown here is derived from an EMBL/GenBank/DDBJ whole genome shotgun (WGS) entry which is preliminary data.</text>
</comment>
<evidence type="ECO:0000313" key="2">
    <source>
        <dbReference type="EMBL" id="CAG8529894.1"/>
    </source>
</evidence>
<dbReference type="PANTHER" id="PTHR21540">
    <property type="entry name" value="RING FINGER AND SWIM DOMAIN-CONTAINING PROTEIN 2"/>
    <property type="match status" value="1"/>
</dbReference>
<sequence>MNNFKYLSSNGEGSSTNLGKRKAAEIDDGSSTGGKRKETRKEKFRQKTKERIKRAITERMYLVGHKEINFTQREYTILGPTGCVHTTAITNILSCSCPDFQKVLKVDHNSKLIYQKALLTNELRSIFDKAPRIHLPSKKFINQLEETIVSIKRRRKIGDDCPIWYGEDLVWCQSGCGNNIHRNCFNQWKQINPTVK</sequence>
<feature type="compositionally biased region" description="Polar residues" evidence="1">
    <location>
        <begin position="1"/>
        <end position="18"/>
    </location>
</feature>
<proteinExistence type="predicted"/>